<sequence>MLNLSGARPDGTTSLSRNGQAVAGQFFRQSSFATHSLAHWNNAT</sequence>
<dbReference type="Gene3D" id="3.90.180.10">
    <property type="entry name" value="Medium-chain alcohol dehydrogenases, catalytic domain"/>
    <property type="match status" value="1"/>
</dbReference>
<name>Q39P17_BURL3</name>
<keyword evidence="2" id="KW-1185">Reference proteome</keyword>
<accession>Q39P17</accession>
<dbReference type="PATRIC" id="fig|482957.22.peg.7271"/>
<proteinExistence type="predicted"/>
<reference evidence="1" key="1">
    <citation type="submission" date="2009-01" db="EMBL/GenBank/DDBJ databases">
        <title>Complete sequence of chromosome 3 of Burkholderia sp. 383.</title>
        <authorList>
            <consortium name="US DOE Joint Genome Institute"/>
            <person name="Copeland A."/>
            <person name="Lucas S."/>
            <person name="Lapidus A."/>
            <person name="Barry K."/>
            <person name="Detter J.C."/>
            <person name="Glavina T."/>
            <person name="Hammon N."/>
            <person name="Israni S."/>
            <person name="Pitluck S."/>
            <person name="Chain P."/>
            <person name="Malfatti S."/>
            <person name="Shin M."/>
            <person name="Vergez L."/>
            <person name="Schmutz J."/>
            <person name="Larimer F."/>
            <person name="Land M."/>
            <person name="Kyrpides N."/>
            <person name="Lykidis A."/>
            <person name="Richardson P."/>
        </authorList>
    </citation>
    <scope>NUCLEOTIDE SEQUENCE</scope>
    <source>
        <strain evidence="1">383</strain>
    </source>
</reference>
<protein>
    <submittedName>
        <fullName evidence="1">Uncharacterized protein</fullName>
    </submittedName>
</protein>
<dbReference type="KEGG" id="bur:Bcep18194_C6750"/>
<evidence type="ECO:0000313" key="1">
    <source>
        <dbReference type="EMBL" id="ABB05799.1"/>
    </source>
</evidence>
<dbReference type="HOGENOM" id="CLU_3213466_0_0_4"/>
<dbReference type="EMBL" id="CP000150">
    <property type="protein sequence ID" value="ABB05799.1"/>
    <property type="molecule type" value="Genomic_DNA"/>
</dbReference>
<gene>
    <name evidence="1" type="ordered locus">Bcep18194_C6750</name>
</gene>
<organism evidence="1 2">
    <name type="scientific">Burkholderia lata (strain ATCC 17760 / DSM 23089 / LMG 22485 / NCIMB 9086 / R18194 / 383)</name>
    <dbReference type="NCBI Taxonomy" id="482957"/>
    <lineage>
        <taxon>Bacteria</taxon>
        <taxon>Pseudomonadati</taxon>
        <taxon>Pseudomonadota</taxon>
        <taxon>Betaproteobacteria</taxon>
        <taxon>Burkholderiales</taxon>
        <taxon>Burkholderiaceae</taxon>
        <taxon>Burkholderia</taxon>
        <taxon>Burkholderia cepacia complex</taxon>
    </lineage>
</organism>
<dbReference type="Proteomes" id="UP000002705">
    <property type="component" value="Chromosome 3"/>
</dbReference>
<dbReference type="AlphaFoldDB" id="Q39P17"/>
<evidence type="ECO:0000313" key="2">
    <source>
        <dbReference type="Proteomes" id="UP000002705"/>
    </source>
</evidence>